<feature type="transmembrane region" description="Helical" evidence="1">
    <location>
        <begin position="72"/>
        <end position="93"/>
    </location>
</feature>
<reference evidence="2 3" key="1">
    <citation type="submission" date="2016-09" db="EMBL/GenBank/DDBJ databases">
        <authorList>
            <person name="Capua I."/>
            <person name="De Benedictis P."/>
            <person name="Joannis T."/>
            <person name="Lombin L.H."/>
            <person name="Cattoli G."/>
        </authorList>
    </citation>
    <scope>NUCLEOTIDE SEQUENCE [LARGE SCALE GENOMIC DNA]</scope>
    <source>
        <strain evidence="2 3">A7P-90m</strain>
    </source>
</reference>
<dbReference type="AlphaFoldDB" id="A0A1G6QGF2"/>
<dbReference type="Proteomes" id="UP000199452">
    <property type="component" value="Unassembled WGS sequence"/>
</dbReference>
<keyword evidence="1" id="KW-0812">Transmembrane</keyword>
<evidence type="ECO:0000313" key="2">
    <source>
        <dbReference type="EMBL" id="SDC91383.1"/>
    </source>
</evidence>
<feature type="transmembrane region" description="Helical" evidence="1">
    <location>
        <begin position="113"/>
        <end position="131"/>
    </location>
</feature>
<dbReference type="PANTHER" id="PTHR16214">
    <property type="entry name" value="TRANSMEMBRANE PROTEIN 260"/>
    <property type="match status" value="1"/>
</dbReference>
<proteinExistence type="predicted"/>
<dbReference type="InterPro" id="IPR052724">
    <property type="entry name" value="GT117_domain-containing"/>
</dbReference>
<evidence type="ECO:0000256" key="1">
    <source>
        <dbReference type="SAM" id="Phobius"/>
    </source>
</evidence>
<keyword evidence="1" id="KW-1133">Transmembrane helix</keyword>
<keyword evidence="1" id="KW-0472">Membrane</keyword>
<sequence length="980" mass="110293">MVNLFRRWGIASLVFALSLILYFLSLEPTVSFWDCGEFIGVASGLQVSHPPGAPMHTLLGRIFIIVFGNKSAALAVNMLSAVASALTILLLYLTIKKVLTLIFSSNGWEKRNWVLAIEGASLIGAFTFAVSDSFWYSSVEAEVYALSSLFTALMFYLSVSLFDDISAVSRGKRVYLISLLLGISVGVHQLNLLLIPPVVLVIWLTVYRFSMKNVIKGLVLGLSIFLFAYALIPYIIFSSAKLFELLFVNRLGLFKWSGALFSIVLLFTLFAAVIFYAKRTAKPLLEMWITTSMLFIIGLSCYLVVPIRASHNVPLNTGKPDNIFSFWGYVQRDQYGSTPLVYGSYFNAPVAKVVSNNVHYSYTNGRYVESYTDGKVVYETGFSTVFPRMYSRSPEHGNAYSSWASIPKASLVHDDGTPKPPTFGQNLQFFFNYQIGHMYLRYFMWNFVGRQNDIQGHGDLFRGGWITGFNWLDASRVGDSHLLPQHFFENRGRNVYFLVPLLLGIAGLIFLSLFSPRLLWPTVSLFILTGVAIVVFLNQAPYQPRERDYAFLGSFYVWSIWIGLGVFYLVRTIGTYFNSRFWTWLVLAFLFLAAPIKMLSENWDDHNRSNRYIARNLAVDYLRSCAPNAILFTYGDNDTFPLWYLQEAEGFRTDVRVVNINYLGTGWGINQLRLAQHSSEPITLAGSDDFYTRNQTKAFPLVVTPSSPKSLGIGLNNGFFQKNKNSGMEVVPSVLSLGLNGAYLPSFGVNSDSCSSNYAIWSTNKTQLRIGDLSLLDIVASNASSRPIYFASTVPNAITLGLVAMSSWEGNLLRLNPSDVTLQGKPNLSLAITNLVDSSVLAKSHSGYLDDANRRFVRNYLRLYTELADSLIKANRISDALHVLDRGRMYFGDYCYEWNDIALSFISLYYSVGHQASASIMVDFFTVRKFQELEYYKSLSASMRTLARFDIERSTNAMEDAISLQQDFERSINAKLTLKK</sequence>
<organism evidence="2 3">
    <name type="scientific">Williamwhitmania taraxaci</name>
    <dbReference type="NCBI Taxonomy" id="1640674"/>
    <lineage>
        <taxon>Bacteria</taxon>
        <taxon>Pseudomonadati</taxon>
        <taxon>Bacteroidota</taxon>
        <taxon>Bacteroidia</taxon>
        <taxon>Bacteroidales</taxon>
        <taxon>Williamwhitmaniaceae</taxon>
        <taxon>Williamwhitmania</taxon>
    </lineage>
</organism>
<dbReference type="OrthoDB" id="9807602at2"/>
<accession>A0A1G6QGF2</accession>
<dbReference type="Pfam" id="PF11028">
    <property type="entry name" value="TMEM260-like"/>
    <property type="match status" value="1"/>
</dbReference>
<evidence type="ECO:0008006" key="4">
    <source>
        <dbReference type="Google" id="ProtNLM"/>
    </source>
</evidence>
<evidence type="ECO:0000313" key="3">
    <source>
        <dbReference type="Proteomes" id="UP000199452"/>
    </source>
</evidence>
<dbReference type="EMBL" id="FMYP01000061">
    <property type="protein sequence ID" value="SDC91383.1"/>
    <property type="molecule type" value="Genomic_DNA"/>
</dbReference>
<dbReference type="PANTHER" id="PTHR16214:SF3">
    <property type="entry name" value="TRANSMEMBRANE PROTEIN 260"/>
    <property type="match status" value="1"/>
</dbReference>
<feature type="transmembrane region" description="Helical" evidence="1">
    <location>
        <begin position="258"/>
        <end position="276"/>
    </location>
</feature>
<feature type="transmembrane region" description="Helical" evidence="1">
    <location>
        <begin position="519"/>
        <end position="537"/>
    </location>
</feature>
<feature type="transmembrane region" description="Helical" evidence="1">
    <location>
        <begin position="581"/>
        <end position="599"/>
    </location>
</feature>
<feature type="transmembrane region" description="Helical" evidence="1">
    <location>
        <begin position="495"/>
        <end position="513"/>
    </location>
</feature>
<keyword evidence="3" id="KW-1185">Reference proteome</keyword>
<dbReference type="RefSeq" id="WP_092439974.1">
    <property type="nucleotide sequence ID" value="NZ_FMYP01000061.1"/>
</dbReference>
<feature type="transmembrane region" description="Helical" evidence="1">
    <location>
        <begin position="218"/>
        <end position="237"/>
    </location>
</feature>
<feature type="transmembrane region" description="Helical" evidence="1">
    <location>
        <begin position="7"/>
        <end position="24"/>
    </location>
</feature>
<dbReference type="InterPro" id="IPR021280">
    <property type="entry name" value="TMEM260-like"/>
</dbReference>
<name>A0A1G6QGF2_9BACT</name>
<feature type="transmembrane region" description="Helical" evidence="1">
    <location>
        <begin position="549"/>
        <end position="569"/>
    </location>
</feature>
<dbReference type="STRING" id="1640674.SAMN05216323_10613"/>
<feature type="transmembrane region" description="Helical" evidence="1">
    <location>
        <begin position="288"/>
        <end position="305"/>
    </location>
</feature>
<feature type="transmembrane region" description="Helical" evidence="1">
    <location>
        <begin position="143"/>
        <end position="162"/>
    </location>
</feature>
<feature type="transmembrane region" description="Helical" evidence="1">
    <location>
        <begin position="174"/>
        <end position="206"/>
    </location>
</feature>
<gene>
    <name evidence="2" type="ORF">SAMN05216323_10613</name>
</gene>
<protein>
    <recommendedName>
        <fullName evidence="4">DUF2723 domain-containing protein</fullName>
    </recommendedName>
</protein>